<dbReference type="AlphaFoldDB" id="A0A0N4YMN1"/>
<name>A0A0N4YMN1_NIPBR</name>
<dbReference type="EMBL" id="UYSL01023421">
    <property type="protein sequence ID" value="VDL82169.1"/>
    <property type="molecule type" value="Genomic_DNA"/>
</dbReference>
<sequence>MSDFYKALDELELTDASMTPLAQALRAYDDKLESMYNVIATLVGRMDRLESALTVLLERSAPRNTCVFCTPEAQTDGHGSGRCPHYRDAISRAVQASKLGLCTRCLKTEHQSECGLRELSSPDYPHHQFDRFL</sequence>
<proteinExistence type="predicted"/>
<protein>
    <submittedName>
        <fullName evidence="3">DksA C4-type domain-containing protein</fullName>
    </submittedName>
</protein>
<gene>
    <name evidence="1" type="ORF">NBR_LOCUS18444</name>
</gene>
<reference evidence="3" key="1">
    <citation type="submission" date="2017-02" db="UniProtKB">
        <authorList>
            <consortium name="WormBaseParasite"/>
        </authorList>
    </citation>
    <scope>IDENTIFICATION</scope>
</reference>
<keyword evidence="2" id="KW-1185">Reference proteome</keyword>
<accession>A0A0N4YMN1</accession>
<evidence type="ECO:0000313" key="3">
    <source>
        <dbReference type="WBParaSite" id="NBR_0001844301-mRNA-1"/>
    </source>
</evidence>
<organism evidence="3">
    <name type="scientific">Nippostrongylus brasiliensis</name>
    <name type="common">Rat hookworm</name>
    <dbReference type="NCBI Taxonomy" id="27835"/>
    <lineage>
        <taxon>Eukaryota</taxon>
        <taxon>Metazoa</taxon>
        <taxon>Ecdysozoa</taxon>
        <taxon>Nematoda</taxon>
        <taxon>Chromadorea</taxon>
        <taxon>Rhabditida</taxon>
        <taxon>Rhabditina</taxon>
        <taxon>Rhabditomorpha</taxon>
        <taxon>Strongyloidea</taxon>
        <taxon>Heligmosomidae</taxon>
        <taxon>Nippostrongylus</taxon>
    </lineage>
</organism>
<evidence type="ECO:0000313" key="1">
    <source>
        <dbReference type="EMBL" id="VDL82169.1"/>
    </source>
</evidence>
<reference evidence="1 2" key="2">
    <citation type="submission" date="2018-11" db="EMBL/GenBank/DDBJ databases">
        <authorList>
            <consortium name="Pathogen Informatics"/>
        </authorList>
    </citation>
    <scope>NUCLEOTIDE SEQUENCE [LARGE SCALE GENOMIC DNA]</scope>
</reference>
<evidence type="ECO:0000313" key="2">
    <source>
        <dbReference type="Proteomes" id="UP000271162"/>
    </source>
</evidence>
<dbReference type="WBParaSite" id="NBR_0001844301-mRNA-1">
    <property type="protein sequence ID" value="NBR_0001844301-mRNA-1"/>
    <property type="gene ID" value="NBR_0001844301"/>
</dbReference>
<dbReference type="Proteomes" id="UP000271162">
    <property type="component" value="Unassembled WGS sequence"/>
</dbReference>